<evidence type="ECO:0000256" key="2">
    <source>
        <dbReference type="ARBA" id="ARBA00022963"/>
    </source>
</evidence>
<evidence type="ECO:0000259" key="7">
    <source>
        <dbReference type="PROSITE" id="PS51635"/>
    </source>
</evidence>
<dbReference type="Gene3D" id="3.40.1090.10">
    <property type="entry name" value="Cytosolic phospholipase A2 catalytic domain"/>
    <property type="match status" value="2"/>
</dbReference>
<dbReference type="Proteomes" id="UP000008311">
    <property type="component" value="Unassembled WGS sequence"/>
</dbReference>
<feature type="active site" description="Proton acceptor" evidence="4">
    <location>
        <position position="236"/>
    </location>
</feature>
<dbReference type="PANTHER" id="PTHR14226">
    <property type="entry name" value="NEUROPATHY TARGET ESTERASE/SWISS CHEESE D.MELANOGASTER"/>
    <property type="match status" value="1"/>
</dbReference>
<reference evidence="9" key="1">
    <citation type="journal article" date="2010" name="Nat. Biotechnol.">
        <title>Draft genome sequence of the oilseed species Ricinus communis.</title>
        <authorList>
            <person name="Chan A.P."/>
            <person name="Crabtree J."/>
            <person name="Zhao Q."/>
            <person name="Lorenzi H."/>
            <person name="Orvis J."/>
            <person name="Puiu D."/>
            <person name="Melake-Berhan A."/>
            <person name="Jones K.M."/>
            <person name="Redman J."/>
            <person name="Chen G."/>
            <person name="Cahoon E.B."/>
            <person name="Gedil M."/>
            <person name="Stanke M."/>
            <person name="Haas B.J."/>
            <person name="Wortman J.R."/>
            <person name="Fraser-Liggett C.M."/>
            <person name="Ravel J."/>
            <person name="Rabinowicz P.D."/>
        </authorList>
    </citation>
    <scope>NUCLEOTIDE SEQUENCE [LARGE SCALE GENOMIC DNA]</scope>
    <source>
        <strain evidence="9">cv. Hale</strain>
    </source>
</reference>
<evidence type="ECO:0000256" key="5">
    <source>
        <dbReference type="RuleBase" id="RU361262"/>
    </source>
</evidence>
<feature type="domain" description="PNPLA" evidence="7">
    <location>
        <begin position="91"/>
        <end position="249"/>
    </location>
</feature>
<keyword evidence="2 4" id="KW-0442">Lipid degradation</keyword>
<comment type="domain">
    <text evidence="5">The nitrogen atoms of the two glycine residues in the GGXR motif define the oxyanion hole, and stabilize the oxyanion that forms during the nucleophilic attack by the catalytic serine during substrate cleavage.</text>
</comment>
<comment type="function">
    <text evidence="5">Lipolytic acyl hydrolase (LAH).</text>
</comment>
<evidence type="ECO:0000313" key="9">
    <source>
        <dbReference type="Proteomes" id="UP000008311"/>
    </source>
</evidence>
<evidence type="ECO:0000256" key="6">
    <source>
        <dbReference type="SAM" id="MobiDB-lite"/>
    </source>
</evidence>
<name>B9TBA1_RICCO</name>
<organism evidence="8 9">
    <name type="scientific">Ricinus communis</name>
    <name type="common">Castor bean</name>
    <dbReference type="NCBI Taxonomy" id="3988"/>
    <lineage>
        <taxon>Eukaryota</taxon>
        <taxon>Viridiplantae</taxon>
        <taxon>Streptophyta</taxon>
        <taxon>Embryophyta</taxon>
        <taxon>Tracheophyta</taxon>
        <taxon>Spermatophyta</taxon>
        <taxon>Magnoliopsida</taxon>
        <taxon>eudicotyledons</taxon>
        <taxon>Gunneridae</taxon>
        <taxon>Pentapetalae</taxon>
        <taxon>rosids</taxon>
        <taxon>fabids</taxon>
        <taxon>Malpighiales</taxon>
        <taxon>Euphorbiaceae</taxon>
        <taxon>Acalyphoideae</taxon>
        <taxon>Acalypheae</taxon>
        <taxon>Ricinus</taxon>
    </lineage>
</organism>
<protein>
    <recommendedName>
        <fullName evidence="5">Patatin</fullName>
        <ecNumber evidence="5">3.1.1.-</ecNumber>
    </recommendedName>
</protein>
<dbReference type="GO" id="GO:0052689">
    <property type="term" value="F:carboxylic ester hydrolase activity"/>
    <property type="evidence" value="ECO:0007669"/>
    <property type="project" value="UniProtKB-ARBA"/>
</dbReference>
<feature type="active site" description="Nucleophile" evidence="4">
    <location>
        <position position="124"/>
    </location>
</feature>
<feature type="short sequence motif" description="GXSXG" evidence="4">
    <location>
        <begin position="122"/>
        <end position="126"/>
    </location>
</feature>
<sequence length="358" mass="37767">MDNEIHRERHKGRPDAMGVCRQIWWNGPMKLSSRCVLPALLCALLATSCAGPSSTSETARDNGLRGMTLEEVRTETDRTTDPLRRRPVVAIVLGGGGLRGYAHIGVLQALEEIGFDPDIVVGTSIGAIVGAFYAAGAPPGELWTSAEDTTVYSLADLTAAGAGFVKGEALARWVDSLVAGKPIERFPKRFAAVASDLERSIPVILTQGDAGEAARASASIPGVFVPMRYRDGMLVDGGVTSVVPVRVARAMGADIVVAIDINCHSPRYPATSIMSIVLRTTQVQGCLIAQNELAEADALIAPAVSPEGAQDAAGRERARQAGYDAAKSAAPQLEALLRERHSVLRSAPNAPISNATRR</sequence>
<keyword evidence="9" id="KW-1185">Reference proteome</keyword>
<dbReference type="PANTHER" id="PTHR14226:SF29">
    <property type="entry name" value="NEUROPATHY TARGET ESTERASE SWS"/>
    <property type="match status" value="1"/>
</dbReference>
<feature type="short sequence motif" description="GXGXXG" evidence="4">
    <location>
        <begin position="95"/>
        <end position="100"/>
    </location>
</feature>
<evidence type="ECO:0000256" key="3">
    <source>
        <dbReference type="ARBA" id="ARBA00023098"/>
    </source>
</evidence>
<dbReference type="GO" id="GO:0016298">
    <property type="term" value="F:lipase activity"/>
    <property type="evidence" value="ECO:0007669"/>
    <property type="project" value="UniProtKB-ARBA"/>
</dbReference>
<proteinExistence type="inferred from homology"/>
<dbReference type="EMBL" id="EQ976335">
    <property type="protein sequence ID" value="EEF26866.1"/>
    <property type="molecule type" value="Genomic_DNA"/>
</dbReference>
<dbReference type="AlphaFoldDB" id="B9TBA1"/>
<dbReference type="eggNOG" id="KOG2968">
    <property type="taxonomic scope" value="Eukaryota"/>
</dbReference>
<dbReference type="GO" id="GO:0016042">
    <property type="term" value="P:lipid catabolic process"/>
    <property type="evidence" value="ECO:0007669"/>
    <property type="project" value="UniProtKB-UniRule"/>
</dbReference>
<dbReference type="InParanoid" id="B9TBA1"/>
<feature type="compositionally biased region" description="Basic and acidic residues" evidence="6">
    <location>
        <begin position="58"/>
        <end position="80"/>
    </location>
</feature>
<feature type="short sequence motif" description="DGA/G" evidence="4">
    <location>
        <begin position="236"/>
        <end position="238"/>
    </location>
</feature>
<dbReference type="InterPro" id="IPR002641">
    <property type="entry name" value="PNPLA_dom"/>
</dbReference>
<dbReference type="Pfam" id="PF01734">
    <property type="entry name" value="Patatin"/>
    <property type="match status" value="1"/>
</dbReference>
<keyword evidence="3 4" id="KW-0443">Lipid metabolism</keyword>
<keyword evidence="1 4" id="KW-0378">Hydrolase</keyword>
<dbReference type="STRING" id="3988.B9TBA1"/>
<dbReference type="PROSITE" id="PS51635">
    <property type="entry name" value="PNPLA"/>
    <property type="match status" value="1"/>
</dbReference>
<dbReference type="EC" id="3.1.1.-" evidence="5"/>
<dbReference type="CDD" id="cd07205">
    <property type="entry name" value="Pat_PNPLA6_PNPLA7_NTE1_like"/>
    <property type="match status" value="1"/>
</dbReference>
<evidence type="ECO:0000313" key="8">
    <source>
        <dbReference type="EMBL" id="EEF26866.1"/>
    </source>
</evidence>
<comment type="similarity">
    <text evidence="5">Belongs to the patatin family.</text>
</comment>
<evidence type="ECO:0000256" key="1">
    <source>
        <dbReference type="ARBA" id="ARBA00022801"/>
    </source>
</evidence>
<dbReference type="InterPro" id="IPR016035">
    <property type="entry name" value="Acyl_Trfase/lysoPLipase"/>
</dbReference>
<dbReference type="SUPFAM" id="SSF52151">
    <property type="entry name" value="FabD/lysophospholipase-like"/>
    <property type="match status" value="1"/>
</dbReference>
<dbReference type="InterPro" id="IPR050301">
    <property type="entry name" value="NTE"/>
</dbReference>
<evidence type="ECO:0000256" key="4">
    <source>
        <dbReference type="PROSITE-ProRule" id="PRU01161"/>
    </source>
</evidence>
<gene>
    <name evidence="8" type="ORF">RCOM_0277370</name>
</gene>
<feature type="region of interest" description="Disordered" evidence="6">
    <location>
        <begin position="50"/>
        <end position="80"/>
    </location>
</feature>
<accession>B9TBA1</accession>